<gene>
    <name evidence="1" type="ORF">D9619_004938</name>
</gene>
<proteinExistence type="predicted"/>
<dbReference type="SUPFAM" id="SSF110916">
    <property type="entry name" value="Peptidyl-tRNA hydrolase domain-like"/>
    <property type="match status" value="1"/>
</dbReference>
<dbReference type="GO" id="GO:0016150">
    <property type="term" value="F:translation release factor activity, codon nonspecific"/>
    <property type="evidence" value="ECO:0007669"/>
    <property type="project" value="TreeGrafter"/>
</dbReference>
<dbReference type="OrthoDB" id="270639at2759"/>
<organism evidence="1 2">
    <name type="scientific">Psilocybe cf. subviscida</name>
    <dbReference type="NCBI Taxonomy" id="2480587"/>
    <lineage>
        <taxon>Eukaryota</taxon>
        <taxon>Fungi</taxon>
        <taxon>Dikarya</taxon>
        <taxon>Basidiomycota</taxon>
        <taxon>Agaricomycotina</taxon>
        <taxon>Agaricomycetes</taxon>
        <taxon>Agaricomycetidae</taxon>
        <taxon>Agaricales</taxon>
        <taxon>Agaricineae</taxon>
        <taxon>Strophariaceae</taxon>
        <taxon>Psilocybe</taxon>
    </lineage>
</organism>
<dbReference type="Proteomes" id="UP000567179">
    <property type="component" value="Unassembled WGS sequence"/>
</dbReference>
<accession>A0A8H5F8N1</accession>
<evidence type="ECO:0000313" key="2">
    <source>
        <dbReference type="Proteomes" id="UP000567179"/>
    </source>
</evidence>
<dbReference type="GO" id="GO:0004045">
    <property type="term" value="F:peptidyl-tRNA hydrolase activity"/>
    <property type="evidence" value="ECO:0007669"/>
    <property type="project" value="TreeGrafter"/>
</dbReference>
<dbReference type="AlphaFoldDB" id="A0A8H5F8N1"/>
<dbReference type="PANTHER" id="PTHR11075">
    <property type="entry name" value="PEPTIDE CHAIN RELEASE FACTOR"/>
    <property type="match status" value="1"/>
</dbReference>
<dbReference type="GO" id="GO:0070126">
    <property type="term" value="P:mitochondrial translational termination"/>
    <property type="evidence" value="ECO:0007669"/>
    <property type="project" value="TreeGrafter"/>
</dbReference>
<dbReference type="PANTHER" id="PTHR11075:SF54">
    <property type="entry name" value="LARGE RIBOSOMAL SUBUNIT PROTEIN ML62"/>
    <property type="match status" value="1"/>
</dbReference>
<dbReference type="GO" id="GO:0005762">
    <property type="term" value="C:mitochondrial large ribosomal subunit"/>
    <property type="evidence" value="ECO:0007669"/>
    <property type="project" value="TreeGrafter"/>
</dbReference>
<comment type="caution">
    <text evidence="1">The sequence shown here is derived from an EMBL/GenBank/DDBJ whole genome shotgun (WGS) entry which is preliminary data.</text>
</comment>
<reference evidence="1 2" key="1">
    <citation type="journal article" date="2020" name="ISME J.">
        <title>Uncovering the hidden diversity of litter-decomposition mechanisms in mushroom-forming fungi.</title>
        <authorList>
            <person name="Floudas D."/>
            <person name="Bentzer J."/>
            <person name="Ahren D."/>
            <person name="Johansson T."/>
            <person name="Persson P."/>
            <person name="Tunlid A."/>
        </authorList>
    </citation>
    <scope>NUCLEOTIDE SEQUENCE [LARGE SCALE GENOMIC DNA]</scope>
    <source>
        <strain evidence="1 2">CBS 101986</strain>
    </source>
</reference>
<dbReference type="Gene3D" id="3.30.160.20">
    <property type="match status" value="1"/>
</dbReference>
<protein>
    <submittedName>
        <fullName evidence="1">Uncharacterized protein</fullName>
    </submittedName>
</protein>
<dbReference type="EMBL" id="JAACJJ010000014">
    <property type="protein sequence ID" value="KAF5327268.1"/>
    <property type="molecule type" value="Genomic_DNA"/>
</dbReference>
<sequence>MLSRILTATEAACTSTIRTQVLAHRPFPFKPLRSFASGANNPGISSLSAFPPLATLASEHDHNAAASWLDRFRALGTNDKRIPRDVGDLSFSRSSGPGGQARFYVFCLVMARNWDWRFARNVNKVNTKATLRCSLAQAWIPKWAVLALKNDPHYVASTHSILVTSTVHCSQEQNIEECLKKLHAIITAAAASCIQRGLSEEQKKKVEGLVKAEKAWRKAEKIACSSVKQGRRGDRGGFDY</sequence>
<name>A0A8H5F8N1_9AGAR</name>
<dbReference type="InterPro" id="IPR052104">
    <property type="entry name" value="Mito_Release_Factor_mL62"/>
</dbReference>
<evidence type="ECO:0000313" key="1">
    <source>
        <dbReference type="EMBL" id="KAF5327268.1"/>
    </source>
</evidence>
<keyword evidence="2" id="KW-1185">Reference proteome</keyword>